<reference evidence="3 4" key="1">
    <citation type="submission" date="2016-05" db="EMBL/GenBank/DDBJ databases">
        <title>Niabella ginsenosidivorans BS26 whole genome sequencing.</title>
        <authorList>
            <person name="Im W.T."/>
            <person name="Siddiqi M.Z."/>
        </authorList>
    </citation>
    <scope>NUCLEOTIDE SEQUENCE [LARGE SCALE GENOMIC DNA]</scope>
    <source>
        <strain evidence="3 4">BS26</strain>
    </source>
</reference>
<dbReference type="AlphaFoldDB" id="A0A1A9IAM1"/>
<keyword evidence="1" id="KW-0378">Hydrolase</keyword>
<dbReference type="PANTHER" id="PTHR33886">
    <property type="entry name" value="UNSATURATED RHAMNOGALACTURONAN HYDROLASE (EUROFUNG)"/>
    <property type="match status" value="1"/>
</dbReference>
<dbReference type="InterPro" id="IPR052043">
    <property type="entry name" value="PolySaccharide_Degr_Enz"/>
</dbReference>
<dbReference type="KEGG" id="nia:A8C56_20510"/>
<evidence type="ECO:0000256" key="2">
    <source>
        <dbReference type="SAM" id="SignalP"/>
    </source>
</evidence>
<dbReference type="Proteomes" id="UP000077667">
    <property type="component" value="Chromosome"/>
</dbReference>
<evidence type="ECO:0000256" key="1">
    <source>
        <dbReference type="ARBA" id="ARBA00022801"/>
    </source>
</evidence>
<dbReference type="GO" id="GO:0016787">
    <property type="term" value="F:hydrolase activity"/>
    <property type="evidence" value="ECO:0007669"/>
    <property type="project" value="UniProtKB-KW"/>
</dbReference>
<feature type="signal peptide" evidence="2">
    <location>
        <begin position="1"/>
        <end position="21"/>
    </location>
</feature>
<evidence type="ECO:0000313" key="3">
    <source>
        <dbReference type="EMBL" id="ANH84099.1"/>
    </source>
</evidence>
<accession>A0A1A9IAM1</accession>
<protein>
    <recommendedName>
        <fullName evidence="5">Glycosyl hydrolase</fullName>
    </recommendedName>
</protein>
<keyword evidence="4" id="KW-1185">Reference proteome</keyword>
<sequence length="603" mass="69217">MTIKKYLCFIVLLLLAHTGTAQDRPVDKIKRIGDKLIRETPFAYRLTVPARDSCFNTLHFIDFGRSFGTGKEAVAYAFTQLTFSRDTVITVEVEHNDACKIWCNGALVYEKKGTRHIEIIRDERSMKMSGSFTLPLKKGNNSLLIKSQTAGKEWCVFLQPPSEKDAVISTERSYPEIGLKYVKNIDREVAALTDWLVIGPFAPGMDIVHEPEKTFSFGYMYKGLYKPVTWTIPKTEVLGDMIGARAWGTTYQWNYHNGGVAWAMQVLGALTGEQKYKQWGTRFCDYQMEGMPFVNYQVNELKAYNSANAMVINSSLLDFTLAPSLPIIYRLRTEKQFKNDSIYRAYISKMMQYARFGQIRSKGFTNYTRTTPEEYTVWVDDMFMGIPFLVQAGLYSDSPEIKKAFLDDAASQLIDFTRHVWDPEARLYMHASYSSRPQVKLPYWSRANGWAIWAMTEVLMALPRNHPKYKTILQQYRVFVNSLIRYQSADGFWHNVINRPDSPEEVSGTAIFTMAMARGVRLGWLNPKQFEPVVKKGWQAVASEIEDDGTVHKICIGTMCSEDINYYMNRPFFDNDTHGSFAVIFAGIEVQQMLDRSDKKLKQ</sequence>
<evidence type="ECO:0000313" key="4">
    <source>
        <dbReference type="Proteomes" id="UP000077667"/>
    </source>
</evidence>
<keyword evidence="2" id="KW-0732">Signal</keyword>
<gene>
    <name evidence="3" type="ORF">A8C56_20510</name>
</gene>
<dbReference type="PANTHER" id="PTHR33886:SF8">
    <property type="entry name" value="UNSATURATED RHAMNOGALACTURONAN HYDROLASE (EUROFUNG)"/>
    <property type="match status" value="1"/>
</dbReference>
<evidence type="ECO:0008006" key="5">
    <source>
        <dbReference type="Google" id="ProtNLM"/>
    </source>
</evidence>
<dbReference type="InterPro" id="IPR012341">
    <property type="entry name" value="6hp_glycosidase-like_sf"/>
</dbReference>
<dbReference type="Pfam" id="PF07470">
    <property type="entry name" value="Glyco_hydro_88"/>
    <property type="match status" value="1"/>
</dbReference>
<dbReference type="Gene3D" id="1.50.10.10">
    <property type="match status" value="1"/>
</dbReference>
<dbReference type="InterPro" id="IPR010905">
    <property type="entry name" value="Glyco_hydro_88"/>
</dbReference>
<dbReference type="InterPro" id="IPR008928">
    <property type="entry name" value="6-hairpin_glycosidase_sf"/>
</dbReference>
<dbReference type="EMBL" id="CP015772">
    <property type="protein sequence ID" value="ANH84099.1"/>
    <property type="molecule type" value="Genomic_DNA"/>
</dbReference>
<dbReference type="STRING" id="1176587.A8C56_20510"/>
<proteinExistence type="predicted"/>
<dbReference type="OrthoDB" id="9807186at2"/>
<dbReference type="GO" id="GO:0005975">
    <property type="term" value="P:carbohydrate metabolic process"/>
    <property type="evidence" value="ECO:0007669"/>
    <property type="project" value="InterPro"/>
</dbReference>
<dbReference type="SUPFAM" id="SSF48208">
    <property type="entry name" value="Six-hairpin glycosidases"/>
    <property type="match status" value="1"/>
</dbReference>
<feature type="chain" id="PRO_5008390118" description="Glycosyl hydrolase" evidence="2">
    <location>
        <begin position="22"/>
        <end position="603"/>
    </location>
</feature>
<name>A0A1A9IAM1_9BACT</name>
<organism evidence="3 4">
    <name type="scientific">Niabella ginsenosidivorans</name>
    <dbReference type="NCBI Taxonomy" id="1176587"/>
    <lineage>
        <taxon>Bacteria</taxon>
        <taxon>Pseudomonadati</taxon>
        <taxon>Bacteroidota</taxon>
        <taxon>Chitinophagia</taxon>
        <taxon>Chitinophagales</taxon>
        <taxon>Chitinophagaceae</taxon>
        <taxon>Niabella</taxon>
    </lineage>
</organism>